<dbReference type="RefSeq" id="WP_012371510.1">
    <property type="nucleotide sequence ID" value="NC_010556.1"/>
</dbReference>
<feature type="signal peptide" evidence="1">
    <location>
        <begin position="1"/>
        <end position="24"/>
    </location>
</feature>
<dbReference type="EMBL" id="CP001022">
    <property type="protein sequence ID" value="ACB62094.1"/>
    <property type="molecule type" value="Genomic_DNA"/>
</dbReference>
<evidence type="ECO:0000313" key="3">
    <source>
        <dbReference type="Proteomes" id="UP000001681"/>
    </source>
</evidence>
<dbReference type="HOGENOM" id="CLU_1989318_0_0_9"/>
<evidence type="ECO:0000313" key="2">
    <source>
        <dbReference type="EMBL" id="ACB62094.1"/>
    </source>
</evidence>
<reference evidence="2 3" key="2">
    <citation type="journal article" date="2008" name="BMC Genomics">
        <title>Architecture of thermal adaptation in an Exiguobacterium sibiricum strain isolated from 3 million year old permafrost: a genome and transcriptome approach.</title>
        <authorList>
            <person name="Rodrigues D.F."/>
            <person name="Ivanova N."/>
            <person name="He Z."/>
            <person name="Huebner M."/>
            <person name="Zhou J."/>
            <person name="Tiedje J.M."/>
        </authorList>
    </citation>
    <scope>NUCLEOTIDE SEQUENCE [LARGE SCALE GENOMIC DNA]</scope>
    <source>
        <strain evidence="3">DSM 17290 / CIP 109462 / JCM 13490 / 255-15</strain>
    </source>
</reference>
<reference evidence="3" key="3">
    <citation type="submission" date="2008-04" db="EMBL/GenBank/DDBJ databases">
        <title>Complete sequence of chromosome of Exiguobacterium sibiricum 255-15.</title>
        <authorList>
            <consortium name="US DOE Joint Genome Institute"/>
            <person name="Copeland A."/>
            <person name="Lucas S."/>
            <person name="Lapidus A."/>
            <person name="Glavina del Rio T."/>
            <person name="Dalin E."/>
            <person name="Tice H."/>
            <person name="Bruce D."/>
            <person name="Goodwin L."/>
            <person name="Pitluck S."/>
            <person name="Kiss H."/>
            <person name="Chertkov O."/>
            <person name="Monk C."/>
            <person name="Brettin T."/>
            <person name="Detter J.C."/>
            <person name="Han C."/>
            <person name="Kuske C.R."/>
            <person name="Schmutz J."/>
            <person name="Larimer F."/>
            <person name="Land M."/>
            <person name="Hauser L."/>
            <person name="Kyrpides N."/>
            <person name="Mikhailova N."/>
            <person name="Vishnivetskaya T."/>
            <person name="Rodrigues D.F."/>
            <person name="Gilichinsky D."/>
            <person name="Tiedje J."/>
            <person name="Richardson P."/>
        </authorList>
    </citation>
    <scope>NUCLEOTIDE SEQUENCE [LARGE SCALE GENOMIC DNA]</scope>
    <source>
        <strain evidence="3">DSM 17290 / CIP 109462 / JCM 13490 / 255-15</strain>
    </source>
</reference>
<reference evidence="2 3" key="1">
    <citation type="journal article" date="2006" name="Extremophiles">
        <title>Characterization of Exiguobacterium isolates from the Siberian permafrost. Description of Exiguobacterium sibiricum sp. nov.</title>
        <authorList>
            <person name="Rodrigues D.F."/>
            <person name="Goris J."/>
            <person name="Vishnivetskaya T."/>
            <person name="Gilichinsky D."/>
            <person name="Thomashow M.F."/>
            <person name="Tiedje J.M."/>
        </authorList>
    </citation>
    <scope>NUCLEOTIDE SEQUENCE [LARGE SCALE GENOMIC DNA]</scope>
    <source>
        <strain evidence="3">DSM 17290 / CIP 109462 / JCM 13490 / 255-15</strain>
    </source>
</reference>
<keyword evidence="1" id="KW-0732">Signal</keyword>
<sequence>MKKIIAGSLAASLLIGFSMNGEVAAEQKTVSVKQKTVSTKQINQAKALPVFRGSYAGTPMKGRFDEDGFAIWYMDAKDFVKDGTHLSLISLGMSMAQSLQVRQISTPDVSTTVTSSATMRQCISR</sequence>
<dbReference type="STRING" id="262543.Exig_2646"/>
<feature type="chain" id="PRO_5002773406" evidence="1">
    <location>
        <begin position="25"/>
        <end position="125"/>
    </location>
</feature>
<proteinExistence type="predicted"/>
<dbReference type="AlphaFoldDB" id="B1YMN4"/>
<dbReference type="Proteomes" id="UP000001681">
    <property type="component" value="Chromosome"/>
</dbReference>
<dbReference type="KEGG" id="esi:Exig_2646"/>
<keyword evidence="3" id="KW-1185">Reference proteome</keyword>
<accession>B1YMN4</accession>
<evidence type="ECO:0000256" key="1">
    <source>
        <dbReference type="SAM" id="SignalP"/>
    </source>
</evidence>
<organism evidence="2 3">
    <name type="scientific">Exiguobacterium sibiricum (strain DSM 17290 / CCUG 55495 / CIP 109462 / JCM 13490 / 255-15)</name>
    <dbReference type="NCBI Taxonomy" id="262543"/>
    <lineage>
        <taxon>Bacteria</taxon>
        <taxon>Bacillati</taxon>
        <taxon>Bacillota</taxon>
        <taxon>Bacilli</taxon>
        <taxon>Bacillales</taxon>
        <taxon>Bacillales Family XII. Incertae Sedis</taxon>
        <taxon>Exiguobacterium</taxon>
    </lineage>
</organism>
<name>B1YMN4_EXIS2</name>
<gene>
    <name evidence="2" type="ordered locus">Exig_2646</name>
</gene>
<protein>
    <submittedName>
        <fullName evidence="2">Uncharacterized protein</fullName>
    </submittedName>
</protein>